<dbReference type="EMBL" id="CP036263">
    <property type="protein sequence ID" value="QDS97657.1"/>
    <property type="molecule type" value="Genomic_DNA"/>
</dbReference>
<accession>A0A517MS97</accession>
<evidence type="ECO:0000313" key="3">
    <source>
        <dbReference type="Proteomes" id="UP000319852"/>
    </source>
</evidence>
<protein>
    <submittedName>
        <fullName evidence="2">Uncharacterized protein</fullName>
    </submittedName>
</protein>
<proteinExistence type="predicted"/>
<name>A0A517MS97_9BACT</name>
<reference evidence="2 3" key="1">
    <citation type="submission" date="2019-02" db="EMBL/GenBank/DDBJ databases">
        <title>Deep-cultivation of Planctomycetes and their phenomic and genomic characterization uncovers novel biology.</title>
        <authorList>
            <person name="Wiegand S."/>
            <person name="Jogler M."/>
            <person name="Boedeker C."/>
            <person name="Pinto D."/>
            <person name="Vollmers J."/>
            <person name="Rivas-Marin E."/>
            <person name="Kohn T."/>
            <person name="Peeters S.H."/>
            <person name="Heuer A."/>
            <person name="Rast P."/>
            <person name="Oberbeckmann S."/>
            <person name="Bunk B."/>
            <person name="Jeske O."/>
            <person name="Meyerdierks A."/>
            <person name="Storesund J.E."/>
            <person name="Kallscheuer N."/>
            <person name="Luecker S."/>
            <person name="Lage O.M."/>
            <person name="Pohl T."/>
            <person name="Merkel B.J."/>
            <person name="Hornburger P."/>
            <person name="Mueller R.-W."/>
            <person name="Bruemmer F."/>
            <person name="Labrenz M."/>
            <person name="Spormann A.M."/>
            <person name="Op den Camp H."/>
            <person name="Overmann J."/>
            <person name="Amann R."/>
            <person name="Jetten M.S.M."/>
            <person name="Mascher T."/>
            <person name="Medema M.H."/>
            <person name="Devos D.P."/>
            <person name="Kaster A.-K."/>
            <person name="Ovreas L."/>
            <person name="Rohde M."/>
            <person name="Galperin M.Y."/>
            <person name="Jogler C."/>
        </authorList>
    </citation>
    <scope>NUCLEOTIDE SEQUENCE [LARGE SCALE GENOMIC DNA]</scope>
    <source>
        <strain evidence="2 3">HG15A2</strain>
    </source>
</reference>
<dbReference type="Proteomes" id="UP000319852">
    <property type="component" value="Chromosome"/>
</dbReference>
<gene>
    <name evidence="2" type="ORF">HG15A2_09210</name>
</gene>
<keyword evidence="1" id="KW-0732">Signal</keyword>
<dbReference type="RefSeq" id="WP_145058212.1">
    <property type="nucleotide sequence ID" value="NZ_CP036263.1"/>
</dbReference>
<dbReference type="KEGG" id="amob:HG15A2_09210"/>
<feature type="chain" id="PRO_5021822003" evidence="1">
    <location>
        <begin position="25"/>
        <end position="219"/>
    </location>
</feature>
<evidence type="ECO:0000256" key="1">
    <source>
        <dbReference type="SAM" id="SignalP"/>
    </source>
</evidence>
<dbReference type="AlphaFoldDB" id="A0A517MS97"/>
<feature type="signal peptide" evidence="1">
    <location>
        <begin position="1"/>
        <end position="24"/>
    </location>
</feature>
<keyword evidence="3" id="KW-1185">Reference proteome</keyword>
<organism evidence="2 3">
    <name type="scientific">Adhaeretor mobilis</name>
    <dbReference type="NCBI Taxonomy" id="1930276"/>
    <lineage>
        <taxon>Bacteria</taxon>
        <taxon>Pseudomonadati</taxon>
        <taxon>Planctomycetota</taxon>
        <taxon>Planctomycetia</taxon>
        <taxon>Pirellulales</taxon>
        <taxon>Lacipirellulaceae</taxon>
        <taxon>Adhaeretor</taxon>
    </lineage>
</organism>
<sequence length="219" mass="24675" precursor="true">MTNSPRVKCAVTSLVFLLSVSAALQVSGQTLLRQAQQALQAQQETEYYTIQPDGSRVVQSRPATARRAAAIDPRQELLFTIERILNDQASLGQNRNNNPIIADLERLVAQHTVKKNSTVTVTNLGPGTLEIRNNDGTYSDLQPHARTDVEVGTNKIQLTAIYSDTSIRMEHRRNGPARFWDGDDRRYTPIDPDNRITKWPPRTHRAHLTHGFLGYHLEQ</sequence>
<evidence type="ECO:0000313" key="2">
    <source>
        <dbReference type="EMBL" id="QDS97657.1"/>
    </source>
</evidence>